<feature type="region of interest" description="Disordered" evidence="4">
    <location>
        <begin position="1"/>
        <end position="27"/>
    </location>
</feature>
<keyword evidence="6" id="KW-1185">Reference proteome</keyword>
<evidence type="ECO:0000256" key="2">
    <source>
        <dbReference type="ARBA" id="ARBA00022898"/>
    </source>
</evidence>
<evidence type="ECO:0000256" key="4">
    <source>
        <dbReference type="SAM" id="MobiDB-lite"/>
    </source>
</evidence>
<dbReference type="Gene3D" id="3.90.1150.10">
    <property type="entry name" value="Aspartate Aminotransferase, domain 1"/>
    <property type="match status" value="1"/>
</dbReference>
<protein>
    <submittedName>
        <fullName evidence="5">Aspartate aminotransferase family protein</fullName>
    </submittedName>
</protein>
<gene>
    <name evidence="5" type="ORF">ACFP3R_24155</name>
</gene>
<dbReference type="InterPro" id="IPR015422">
    <property type="entry name" value="PyrdxlP-dep_Trfase_small"/>
</dbReference>
<dbReference type="PANTHER" id="PTHR45688">
    <property type="match status" value="1"/>
</dbReference>
<proteinExistence type="inferred from homology"/>
<dbReference type="CDD" id="cd00610">
    <property type="entry name" value="OAT_like"/>
    <property type="match status" value="1"/>
</dbReference>
<keyword evidence="5" id="KW-0808">Transferase</keyword>
<dbReference type="InterPro" id="IPR049704">
    <property type="entry name" value="Aminotrans_3_PPA_site"/>
</dbReference>
<comment type="similarity">
    <text evidence="1 3">Belongs to the class-III pyridoxal-phosphate-dependent aminotransferase family.</text>
</comment>
<comment type="caution">
    <text evidence="5">The sequence shown here is derived from an EMBL/GenBank/DDBJ whole genome shotgun (WGS) entry which is preliminary data.</text>
</comment>
<dbReference type="PROSITE" id="PS00600">
    <property type="entry name" value="AA_TRANSFER_CLASS_3"/>
    <property type="match status" value="1"/>
</dbReference>
<accession>A0ABW1PA05</accession>
<evidence type="ECO:0000313" key="5">
    <source>
        <dbReference type="EMBL" id="MFC6092376.1"/>
    </source>
</evidence>
<keyword evidence="2 3" id="KW-0663">Pyridoxal phosphate</keyword>
<dbReference type="InterPro" id="IPR015421">
    <property type="entry name" value="PyrdxlP-dep_Trfase_major"/>
</dbReference>
<dbReference type="Gene3D" id="3.40.640.10">
    <property type="entry name" value="Type I PLP-dependent aspartate aminotransferase-like (Major domain)"/>
    <property type="match status" value="1"/>
</dbReference>
<dbReference type="Pfam" id="PF00202">
    <property type="entry name" value="Aminotran_3"/>
    <property type="match status" value="1"/>
</dbReference>
<dbReference type="Proteomes" id="UP001596220">
    <property type="component" value="Unassembled WGS sequence"/>
</dbReference>
<dbReference type="InterPro" id="IPR015424">
    <property type="entry name" value="PyrdxlP-dep_Trfase"/>
</dbReference>
<dbReference type="RefSeq" id="WP_380638669.1">
    <property type="nucleotide sequence ID" value="NZ_JBHSQO010000028.1"/>
</dbReference>
<dbReference type="SUPFAM" id="SSF53383">
    <property type="entry name" value="PLP-dependent transferases"/>
    <property type="match status" value="1"/>
</dbReference>
<dbReference type="GO" id="GO:0008483">
    <property type="term" value="F:transaminase activity"/>
    <property type="evidence" value="ECO:0007669"/>
    <property type="project" value="UniProtKB-KW"/>
</dbReference>
<dbReference type="PANTHER" id="PTHR45688:SF13">
    <property type="entry name" value="ALANINE--GLYOXYLATE AMINOTRANSFERASE 2-LIKE"/>
    <property type="match status" value="1"/>
</dbReference>
<evidence type="ECO:0000313" key="6">
    <source>
        <dbReference type="Proteomes" id="UP001596220"/>
    </source>
</evidence>
<sequence length="463" mass="49578">MSTTIEPSTPSPTPSSAPPFPALPPAGARATTEEFWATARRHLIRYSGGDFTPAIIERAAGSEVFDSDGRAILDFTSGQMSALLGHSHPAVVEAVSRSIATLDHLFSWMLSRPVVDLAAALAATLPDPLDKVMLLSTGGESNEAAIRMAKLCTGGHEIVAFDQSYHGVTHAAGAATFSVARTGYGPVAPGNIVVPTPNAYRPLLTRDGEHDWRAELDFAFTMVDRQSVGSLAAFIAEPILSTGGVIEPPPGYFAALKRKCEERGMLLILDEAQTGLCRTGDWYAFQRDGVVPDILTLSKTLGAGLPVSAVITSAEVEERCHERGYYFVTTHVSDPLAAAVGLAVVTVLAEHGFDRIARRRGERLRHGLLELQSRHDRIGDVRGRGLLQGVELVTDRVDKHPAERFGAEVTAACFELGLHLNIVQFPGSSSILRVAPPLTITDAELDRGLDLLDRALTTAARRA</sequence>
<organism evidence="5 6">
    <name type="scientific">Saccharothrix lopnurensis</name>
    <dbReference type="NCBI Taxonomy" id="1670621"/>
    <lineage>
        <taxon>Bacteria</taxon>
        <taxon>Bacillati</taxon>
        <taxon>Actinomycetota</taxon>
        <taxon>Actinomycetes</taxon>
        <taxon>Pseudonocardiales</taxon>
        <taxon>Pseudonocardiaceae</taxon>
        <taxon>Saccharothrix</taxon>
    </lineage>
</organism>
<dbReference type="PIRSF" id="PIRSF000521">
    <property type="entry name" value="Transaminase_4ab_Lys_Orn"/>
    <property type="match status" value="1"/>
</dbReference>
<dbReference type="EMBL" id="JBHSQO010000028">
    <property type="protein sequence ID" value="MFC6092376.1"/>
    <property type="molecule type" value="Genomic_DNA"/>
</dbReference>
<dbReference type="InterPro" id="IPR005814">
    <property type="entry name" value="Aminotrans_3"/>
</dbReference>
<reference evidence="6" key="1">
    <citation type="journal article" date="2019" name="Int. J. Syst. Evol. Microbiol.">
        <title>The Global Catalogue of Microorganisms (GCM) 10K type strain sequencing project: providing services to taxonomists for standard genome sequencing and annotation.</title>
        <authorList>
            <consortium name="The Broad Institute Genomics Platform"/>
            <consortium name="The Broad Institute Genome Sequencing Center for Infectious Disease"/>
            <person name="Wu L."/>
            <person name="Ma J."/>
        </authorList>
    </citation>
    <scope>NUCLEOTIDE SEQUENCE [LARGE SCALE GENOMIC DNA]</scope>
    <source>
        <strain evidence="6">CGMCC 4.7246</strain>
    </source>
</reference>
<feature type="compositionally biased region" description="Pro residues" evidence="4">
    <location>
        <begin position="9"/>
        <end position="24"/>
    </location>
</feature>
<evidence type="ECO:0000256" key="1">
    <source>
        <dbReference type="ARBA" id="ARBA00008954"/>
    </source>
</evidence>
<evidence type="ECO:0000256" key="3">
    <source>
        <dbReference type="RuleBase" id="RU003560"/>
    </source>
</evidence>
<keyword evidence="5" id="KW-0032">Aminotransferase</keyword>
<name>A0ABW1PA05_9PSEU</name>